<keyword evidence="3" id="KW-0175">Coiled coil</keyword>
<proteinExistence type="predicted"/>
<gene>
    <name evidence="6" type="ORF">GBAR_LOCUS10763</name>
</gene>
<keyword evidence="6" id="KW-0808">Transferase</keyword>
<dbReference type="InterPro" id="IPR008266">
    <property type="entry name" value="Tyr_kinase_AS"/>
</dbReference>
<feature type="coiled-coil region" evidence="3">
    <location>
        <begin position="379"/>
        <end position="434"/>
    </location>
</feature>
<dbReference type="Proteomes" id="UP001174909">
    <property type="component" value="Unassembled WGS sequence"/>
</dbReference>
<evidence type="ECO:0000313" key="7">
    <source>
        <dbReference type="Proteomes" id="UP001174909"/>
    </source>
</evidence>
<evidence type="ECO:0000313" key="6">
    <source>
        <dbReference type="EMBL" id="CAI8017835.1"/>
    </source>
</evidence>
<accession>A0AA35RU86</accession>
<sequence>MSRTKLPEIKYQPLPRFLHISQCLAGGTVVVQGGLTKHSSQESREKFTAVVEVLELLSETWEQKKVSGHAPPPGTQSAASASLGGDLFTFGGWDRAQHLSTLRRLDSETLVWSIVSPWDSPGAPTPKCGCGMVAFGAENLGIFGGKNIGISKWLNEFHLYNLRDGTWSCPMTTGNVPPPCSDLTFTAVDSRRAVLFGGWNDQQDHMTDVYIIDIATMKWSKVSRAGDDPWPEERASAAACCLNYDQKNPQLLVTGGVNKQKQPLRDAWVLDVDKTTWRKEEVSLEPCWGHTLNACHLAPGLAEVTMFGGSRKPRGSDKKKLTGTTLLLYRLVESGWTLHSTAESSQLSSQQRVVDKIRFVAAAEVQRADCKTIMAEGERDRIKEEKRLALERMGELEGERDRAREEKTEALERIRVLEGERDREREEKRAALERVRVVEGERDRERQGKRVALERVRVVEGERDRERAEKRAALQRAQSVEEDRNKERKDKKTAVEMVRVLGSEGTGKQEAEQIMTTMHREKTRVESERDRARVELRQAQARVTELQRRLNIPQQREHESQVVREQAATAERRGPSWVVRPDELELTEEEIGCGGWGKVKVAKLKVAAKVLHGQLTYDYYQQQFRREMDVAARIRHPNLLRFLGARLEGGMVILTELMPTSLRTLVNRRPKQRLPKEHLLSIATDIACALNYLHNMTPDPIIHRDLSSSNVLLQPSPSGGWLAKV</sequence>
<evidence type="ECO:0000256" key="4">
    <source>
        <dbReference type="SAM" id="MobiDB-lite"/>
    </source>
</evidence>
<dbReference type="SUPFAM" id="SSF117281">
    <property type="entry name" value="Kelch motif"/>
    <property type="match status" value="1"/>
</dbReference>
<protein>
    <submittedName>
        <fullName evidence="6">Dual specificity protein kinase shkC</fullName>
    </submittedName>
</protein>
<comment type="caution">
    <text evidence="6">The sequence shown here is derived from an EMBL/GenBank/DDBJ whole genome shotgun (WGS) entry which is preliminary data.</text>
</comment>
<dbReference type="PANTHER" id="PTHR46093">
    <property type="entry name" value="ACYL-COA-BINDING DOMAIN-CONTAINING PROTEIN 5"/>
    <property type="match status" value="1"/>
</dbReference>
<keyword evidence="7" id="KW-1185">Reference proteome</keyword>
<feature type="coiled-coil region" evidence="3">
    <location>
        <begin position="522"/>
        <end position="549"/>
    </location>
</feature>
<keyword evidence="2" id="KW-0677">Repeat</keyword>
<keyword evidence="1" id="KW-0880">Kelch repeat</keyword>
<dbReference type="PROSITE" id="PS00109">
    <property type="entry name" value="PROTEIN_KINASE_TYR"/>
    <property type="match status" value="1"/>
</dbReference>
<dbReference type="Gene3D" id="1.10.510.10">
    <property type="entry name" value="Transferase(Phosphotransferase) domain 1"/>
    <property type="match status" value="1"/>
</dbReference>
<dbReference type="AlphaFoldDB" id="A0AA35RU86"/>
<organism evidence="6 7">
    <name type="scientific">Geodia barretti</name>
    <name type="common">Barrett's horny sponge</name>
    <dbReference type="NCBI Taxonomy" id="519541"/>
    <lineage>
        <taxon>Eukaryota</taxon>
        <taxon>Metazoa</taxon>
        <taxon>Porifera</taxon>
        <taxon>Demospongiae</taxon>
        <taxon>Heteroscleromorpha</taxon>
        <taxon>Tetractinellida</taxon>
        <taxon>Astrophorina</taxon>
        <taxon>Geodiidae</taxon>
        <taxon>Geodia</taxon>
    </lineage>
</organism>
<reference evidence="6" key="1">
    <citation type="submission" date="2023-03" db="EMBL/GenBank/DDBJ databases">
        <authorList>
            <person name="Steffen K."/>
            <person name="Cardenas P."/>
        </authorList>
    </citation>
    <scope>NUCLEOTIDE SEQUENCE</scope>
</reference>
<dbReference type="Pfam" id="PF07714">
    <property type="entry name" value="PK_Tyr_Ser-Thr"/>
    <property type="match status" value="1"/>
</dbReference>
<evidence type="ECO:0000256" key="3">
    <source>
        <dbReference type="SAM" id="Coils"/>
    </source>
</evidence>
<dbReference type="GO" id="GO:0004672">
    <property type="term" value="F:protein kinase activity"/>
    <property type="evidence" value="ECO:0007669"/>
    <property type="project" value="InterPro"/>
</dbReference>
<dbReference type="InterPro" id="IPR000719">
    <property type="entry name" value="Prot_kinase_dom"/>
</dbReference>
<feature type="non-terminal residue" evidence="6">
    <location>
        <position position="725"/>
    </location>
</feature>
<dbReference type="InterPro" id="IPR006652">
    <property type="entry name" value="Kelch_1"/>
</dbReference>
<dbReference type="EMBL" id="CASHTH010001660">
    <property type="protein sequence ID" value="CAI8017835.1"/>
    <property type="molecule type" value="Genomic_DNA"/>
</dbReference>
<dbReference type="InterPro" id="IPR001245">
    <property type="entry name" value="Ser-Thr/Tyr_kinase_cat_dom"/>
</dbReference>
<dbReference type="PANTHER" id="PTHR46093:SF18">
    <property type="entry name" value="FIBRONECTIN TYPE-III DOMAIN-CONTAINING PROTEIN"/>
    <property type="match status" value="1"/>
</dbReference>
<dbReference type="InterPro" id="IPR011009">
    <property type="entry name" value="Kinase-like_dom_sf"/>
</dbReference>
<dbReference type="PROSITE" id="PS50011">
    <property type="entry name" value="PROTEIN_KINASE_DOM"/>
    <property type="match status" value="1"/>
</dbReference>
<evidence type="ECO:0000256" key="2">
    <source>
        <dbReference type="ARBA" id="ARBA00022737"/>
    </source>
</evidence>
<dbReference type="Pfam" id="PF24681">
    <property type="entry name" value="Kelch_KLHDC2_KLHL20_DRC7"/>
    <property type="match status" value="1"/>
</dbReference>
<feature type="region of interest" description="Disordered" evidence="4">
    <location>
        <begin position="464"/>
        <end position="491"/>
    </location>
</feature>
<dbReference type="InterPro" id="IPR015915">
    <property type="entry name" value="Kelch-typ_b-propeller"/>
</dbReference>
<keyword evidence="6" id="KW-0418">Kinase</keyword>
<dbReference type="SUPFAM" id="SSF56112">
    <property type="entry name" value="Protein kinase-like (PK-like)"/>
    <property type="match status" value="1"/>
</dbReference>
<dbReference type="Pfam" id="PF01344">
    <property type="entry name" value="Kelch_1"/>
    <property type="match status" value="1"/>
</dbReference>
<feature type="compositionally biased region" description="Basic and acidic residues" evidence="4">
    <location>
        <begin position="479"/>
        <end position="491"/>
    </location>
</feature>
<dbReference type="Gene3D" id="2.120.10.80">
    <property type="entry name" value="Kelch-type beta propeller"/>
    <property type="match status" value="2"/>
</dbReference>
<feature type="domain" description="Protein kinase" evidence="5">
    <location>
        <begin position="585"/>
        <end position="725"/>
    </location>
</feature>
<dbReference type="GO" id="GO:0005524">
    <property type="term" value="F:ATP binding"/>
    <property type="evidence" value="ECO:0007669"/>
    <property type="project" value="InterPro"/>
</dbReference>
<evidence type="ECO:0000256" key="1">
    <source>
        <dbReference type="ARBA" id="ARBA00022441"/>
    </source>
</evidence>
<name>A0AA35RU86_GEOBA</name>
<evidence type="ECO:0000259" key="5">
    <source>
        <dbReference type="PROSITE" id="PS50011"/>
    </source>
</evidence>